<dbReference type="AlphaFoldDB" id="A8LJS3"/>
<organism evidence="1 2">
    <name type="scientific">Dinoroseobacter shibae (strain DSM 16493 / NCIMB 14021 / DFL 12)</name>
    <dbReference type="NCBI Taxonomy" id="398580"/>
    <lineage>
        <taxon>Bacteria</taxon>
        <taxon>Pseudomonadati</taxon>
        <taxon>Pseudomonadota</taxon>
        <taxon>Alphaproteobacteria</taxon>
        <taxon>Rhodobacterales</taxon>
        <taxon>Roseobacteraceae</taxon>
        <taxon>Dinoroseobacter</taxon>
    </lineage>
</organism>
<proteinExistence type="predicted"/>
<accession>A8LJS3</accession>
<dbReference type="EMBL" id="CP000830">
    <property type="protein sequence ID" value="ABV94676.1"/>
    <property type="molecule type" value="Genomic_DNA"/>
</dbReference>
<evidence type="ECO:0000313" key="2">
    <source>
        <dbReference type="Proteomes" id="UP000006833"/>
    </source>
</evidence>
<dbReference type="Pfam" id="PF09898">
    <property type="entry name" value="DUF2125"/>
    <property type="match status" value="1"/>
</dbReference>
<name>A8LJS3_DINSH</name>
<dbReference type="HOGENOM" id="CLU_070576_0_0_5"/>
<reference evidence="2" key="1">
    <citation type="journal article" date="2010" name="ISME J.">
        <title>The complete genome sequence of the algal symbiont Dinoroseobacter shibae: a hitchhiker's guide to life in the sea.</title>
        <authorList>
            <person name="Wagner-Dobler I."/>
            <person name="Ballhausen B."/>
            <person name="Berger M."/>
            <person name="Brinkhoff T."/>
            <person name="Buchholz I."/>
            <person name="Bunk B."/>
            <person name="Cypionka H."/>
            <person name="Daniel R."/>
            <person name="Drepper T."/>
            <person name="Gerdts G."/>
            <person name="Hahnke S."/>
            <person name="Han C."/>
            <person name="Jahn D."/>
            <person name="Kalhoefer D."/>
            <person name="Kiss H."/>
            <person name="Klenk H.P."/>
            <person name="Kyrpides N."/>
            <person name="Liebl W."/>
            <person name="Liesegang H."/>
            <person name="Meincke L."/>
            <person name="Pati A."/>
            <person name="Petersen J."/>
            <person name="Piekarski T."/>
            <person name="Pommerenke C."/>
            <person name="Pradella S."/>
            <person name="Pukall R."/>
            <person name="Rabus R."/>
            <person name="Stackebrandt E."/>
            <person name="Thole S."/>
            <person name="Thompson L."/>
            <person name="Tielen P."/>
            <person name="Tomasch J."/>
            <person name="von Jan M."/>
            <person name="Wanphrut N."/>
            <person name="Wichels A."/>
            <person name="Zech H."/>
            <person name="Simon M."/>
        </authorList>
    </citation>
    <scope>NUCLEOTIDE SEQUENCE [LARGE SCALE GENOMIC DNA]</scope>
    <source>
        <strain evidence="2">DSM 16493 / NCIMB 14021 / DFL 12</strain>
    </source>
</reference>
<evidence type="ECO:0000313" key="1">
    <source>
        <dbReference type="EMBL" id="ABV94676.1"/>
    </source>
</evidence>
<dbReference type="STRING" id="398580.Dshi_2943"/>
<dbReference type="KEGG" id="dsh:Dshi_2943"/>
<dbReference type="Proteomes" id="UP000006833">
    <property type="component" value="Chromosome"/>
</dbReference>
<keyword evidence="2" id="KW-1185">Reference proteome</keyword>
<dbReference type="eggNOG" id="COG4093">
    <property type="taxonomic scope" value="Bacteria"/>
</dbReference>
<dbReference type="RefSeq" id="WP_012179604.1">
    <property type="nucleotide sequence ID" value="NC_009952.1"/>
</dbReference>
<protein>
    <recommendedName>
        <fullName evidence="3">DUF2125 domain-containing protein</fullName>
    </recommendedName>
</protein>
<evidence type="ECO:0008006" key="3">
    <source>
        <dbReference type="Google" id="ProtNLM"/>
    </source>
</evidence>
<gene>
    <name evidence="1" type="ordered locus">Dshi_2943</name>
</gene>
<dbReference type="InterPro" id="IPR018666">
    <property type="entry name" value="DUF2125"/>
</dbReference>
<dbReference type="OrthoDB" id="7625707at2"/>
<sequence>MKWLLGITVTAALAWCAYWYLGASALERNLTAWFEDRRAEGWQVEYSDLSVRGFPNRFDTELTDPAFADPETGLAWQAPFFQLLALSYQPNKVIAVFPNTQEILTPFGRTQLDSTQMRGSLHLGAAAGMPLRSAVFVADAPEFTAGEARLRAQTLRLAMRETEGTDLTYDIGLEALSLAPPVALKRRLDPGDLLPPALETLRLDAVIRFDQEWDLRALEDRRPQPTAITLNEARAAWGPLGLRAAGALDIDAQGRGTGEITIKATNWEEILRLAERSGLVPPAVLPLLETGLRALAGLSGPETSIDVPLTFRDGQMRLGFLNLGQGPRFRLR</sequence>